<dbReference type="AlphaFoldDB" id="A0A5R9E0I6"/>
<proteinExistence type="predicted"/>
<gene>
    <name evidence="2" type="ORF">FEF34_06900</name>
</gene>
<comment type="caution">
    <text evidence="2">The sequence shown here is derived from an EMBL/GenBank/DDBJ whole genome shotgun (WGS) entry which is preliminary data.</text>
</comment>
<dbReference type="EMBL" id="VAWE01000001">
    <property type="protein sequence ID" value="TLQ42917.1"/>
    <property type="molecule type" value="Genomic_DNA"/>
</dbReference>
<dbReference type="RefSeq" id="WP_138052333.1">
    <property type="nucleotide sequence ID" value="NZ_VAWE01000001.1"/>
</dbReference>
<dbReference type="OrthoDB" id="4320050at2"/>
<sequence>MRRPLFFPVLTCARVLLVAACGGGAGAADTRSPSVRSGVTVQASSATSVHVMWEHSTDDTGVGGYEVHRAGTKVTSFPAATRMTDIDTPADGRRNTWNDICRNPAQGLRRAAPEVCGAGTNRTRNVVGHHLPVSRN</sequence>
<feature type="chain" id="PRO_5024467611" description="Fibronectin type III domain-containing protein" evidence="1">
    <location>
        <begin position="28"/>
        <end position="136"/>
    </location>
</feature>
<organism evidence="2 3">
    <name type="scientific">Streptomyces marianii</name>
    <dbReference type="NCBI Taxonomy" id="1817406"/>
    <lineage>
        <taxon>Bacteria</taxon>
        <taxon>Bacillati</taxon>
        <taxon>Actinomycetota</taxon>
        <taxon>Actinomycetes</taxon>
        <taxon>Kitasatosporales</taxon>
        <taxon>Streptomycetaceae</taxon>
        <taxon>Streptomyces</taxon>
    </lineage>
</organism>
<protein>
    <recommendedName>
        <fullName evidence="4">Fibronectin type III domain-containing protein</fullName>
    </recommendedName>
</protein>
<dbReference type="InterPro" id="IPR013783">
    <property type="entry name" value="Ig-like_fold"/>
</dbReference>
<name>A0A5R9E0I6_9ACTN</name>
<evidence type="ECO:0000313" key="2">
    <source>
        <dbReference type="EMBL" id="TLQ42917.1"/>
    </source>
</evidence>
<dbReference type="InterPro" id="IPR036116">
    <property type="entry name" value="FN3_sf"/>
</dbReference>
<dbReference type="SUPFAM" id="SSF49265">
    <property type="entry name" value="Fibronectin type III"/>
    <property type="match status" value="1"/>
</dbReference>
<dbReference type="Gene3D" id="2.60.40.10">
    <property type="entry name" value="Immunoglobulins"/>
    <property type="match status" value="1"/>
</dbReference>
<feature type="signal peptide" evidence="1">
    <location>
        <begin position="1"/>
        <end position="27"/>
    </location>
</feature>
<evidence type="ECO:0000313" key="3">
    <source>
        <dbReference type="Proteomes" id="UP000305921"/>
    </source>
</evidence>
<evidence type="ECO:0000256" key="1">
    <source>
        <dbReference type="SAM" id="SignalP"/>
    </source>
</evidence>
<dbReference type="Proteomes" id="UP000305921">
    <property type="component" value="Unassembled WGS sequence"/>
</dbReference>
<accession>A0A5R9E0I6</accession>
<evidence type="ECO:0008006" key="4">
    <source>
        <dbReference type="Google" id="ProtNLM"/>
    </source>
</evidence>
<keyword evidence="3" id="KW-1185">Reference proteome</keyword>
<reference evidence="2 3" key="1">
    <citation type="submission" date="2019-05" db="EMBL/GenBank/DDBJ databases">
        <title>Streptomyces marianii sp. nov., a novel marine actinomycete from southern coast of India.</title>
        <authorList>
            <person name="Iniyan A.M."/>
            <person name="Wink J."/>
            <person name="Ramprasad E."/>
            <person name="Ramana C.V."/>
            <person name="Bunk B."/>
            <person name="Sproer C."/>
            <person name="Joseph F.-J.R.S."/>
            <person name="Vincent S.G.P."/>
        </authorList>
    </citation>
    <scope>NUCLEOTIDE SEQUENCE [LARGE SCALE GENOMIC DNA]</scope>
    <source>
        <strain evidence="2 3">ICN19</strain>
    </source>
</reference>
<dbReference type="GO" id="GO:0005975">
    <property type="term" value="P:carbohydrate metabolic process"/>
    <property type="evidence" value="ECO:0007669"/>
    <property type="project" value="UniProtKB-ARBA"/>
</dbReference>
<keyword evidence="1" id="KW-0732">Signal</keyword>